<reference evidence="5 6" key="1">
    <citation type="submission" date="2021-12" db="EMBL/GenBank/DDBJ databases">
        <title>Discovery of the Pendulisporaceae a myxobacterial family with distinct sporulation behavior and unique specialized metabolism.</title>
        <authorList>
            <person name="Garcia R."/>
            <person name="Popoff A."/>
            <person name="Bader C.D."/>
            <person name="Loehr J."/>
            <person name="Walesch S."/>
            <person name="Walt C."/>
            <person name="Boldt J."/>
            <person name="Bunk B."/>
            <person name="Haeckl F.J.F.P.J."/>
            <person name="Gunesch A.P."/>
            <person name="Birkelbach J."/>
            <person name="Nuebel U."/>
            <person name="Pietschmann T."/>
            <person name="Bach T."/>
            <person name="Mueller R."/>
        </authorList>
    </citation>
    <scope>NUCLEOTIDE SEQUENCE [LARGE SCALE GENOMIC DNA]</scope>
    <source>
        <strain evidence="5 6">MSr12523</strain>
    </source>
</reference>
<dbReference type="PROSITE" id="PS50004">
    <property type="entry name" value="C2"/>
    <property type="match status" value="1"/>
</dbReference>
<dbReference type="Pfam" id="PF00305">
    <property type="entry name" value="Lipoxygenase"/>
    <property type="match status" value="1"/>
</dbReference>
<dbReference type="Gene3D" id="2.60.40.150">
    <property type="entry name" value="C2 domain"/>
    <property type="match status" value="1"/>
</dbReference>
<dbReference type="Pfam" id="PF00168">
    <property type="entry name" value="C2"/>
    <property type="match status" value="1"/>
</dbReference>
<dbReference type="PANTHER" id="PTHR11771">
    <property type="entry name" value="LIPOXYGENASE"/>
    <property type="match status" value="1"/>
</dbReference>
<evidence type="ECO:0000259" key="3">
    <source>
        <dbReference type="PROSITE" id="PS50004"/>
    </source>
</evidence>
<dbReference type="InterPro" id="IPR035892">
    <property type="entry name" value="C2_domain_sf"/>
</dbReference>
<keyword evidence="1" id="KW-0479">Metal-binding</keyword>
<organism evidence="5 6">
    <name type="scientific">Pendulispora brunnea</name>
    <dbReference type="NCBI Taxonomy" id="2905690"/>
    <lineage>
        <taxon>Bacteria</taxon>
        <taxon>Pseudomonadati</taxon>
        <taxon>Myxococcota</taxon>
        <taxon>Myxococcia</taxon>
        <taxon>Myxococcales</taxon>
        <taxon>Sorangiineae</taxon>
        <taxon>Pendulisporaceae</taxon>
        <taxon>Pendulispora</taxon>
    </lineage>
</organism>
<dbReference type="CDD" id="cd07821">
    <property type="entry name" value="PYR_PYL_RCAR_like"/>
    <property type="match status" value="1"/>
</dbReference>
<dbReference type="Gene3D" id="1.20.245.10">
    <property type="entry name" value="Lipoxygenase-1, Domain 5"/>
    <property type="match status" value="1"/>
</dbReference>
<dbReference type="InterPro" id="IPR036226">
    <property type="entry name" value="LipOase_C_sf"/>
</dbReference>
<accession>A0ABZ2K4F1</accession>
<dbReference type="SUPFAM" id="SSF55961">
    <property type="entry name" value="Bet v1-like"/>
    <property type="match status" value="1"/>
</dbReference>
<dbReference type="InterPro" id="IPR013819">
    <property type="entry name" value="LipOase_C"/>
</dbReference>
<evidence type="ECO:0000313" key="6">
    <source>
        <dbReference type="Proteomes" id="UP001379533"/>
    </source>
</evidence>
<dbReference type="InterPro" id="IPR019587">
    <property type="entry name" value="Polyketide_cyclase/dehydratase"/>
</dbReference>
<dbReference type="CDD" id="cd00030">
    <property type="entry name" value="C2"/>
    <property type="match status" value="1"/>
</dbReference>
<evidence type="ECO:0000256" key="2">
    <source>
        <dbReference type="ARBA" id="ARBA00023002"/>
    </source>
</evidence>
<feature type="domain" description="C2" evidence="3">
    <location>
        <begin position="150"/>
        <end position="269"/>
    </location>
</feature>
<dbReference type="EMBL" id="CP089982">
    <property type="protein sequence ID" value="WXA93568.1"/>
    <property type="molecule type" value="Genomic_DNA"/>
</dbReference>
<keyword evidence="2" id="KW-0560">Oxidoreductase</keyword>
<dbReference type="SMART" id="SM00239">
    <property type="entry name" value="C2"/>
    <property type="match status" value="1"/>
</dbReference>
<feature type="domain" description="Lipoxygenase" evidence="4">
    <location>
        <begin position="375"/>
        <end position="931"/>
    </location>
</feature>
<evidence type="ECO:0000259" key="4">
    <source>
        <dbReference type="PROSITE" id="PS51393"/>
    </source>
</evidence>
<dbReference type="Gene3D" id="3.10.450.60">
    <property type="match status" value="1"/>
</dbReference>
<evidence type="ECO:0000313" key="5">
    <source>
        <dbReference type="EMBL" id="WXA93568.1"/>
    </source>
</evidence>
<evidence type="ECO:0000256" key="1">
    <source>
        <dbReference type="ARBA" id="ARBA00022723"/>
    </source>
</evidence>
<dbReference type="RefSeq" id="WP_394844168.1">
    <property type="nucleotide sequence ID" value="NZ_CP089982.1"/>
</dbReference>
<dbReference type="Proteomes" id="UP001379533">
    <property type="component" value="Chromosome"/>
</dbReference>
<gene>
    <name evidence="5" type="ORF">LZC95_44840</name>
</gene>
<dbReference type="SUPFAM" id="SSF48484">
    <property type="entry name" value="Lipoxigenase"/>
    <property type="match status" value="1"/>
</dbReference>
<dbReference type="InterPro" id="IPR023393">
    <property type="entry name" value="START-like_dom_sf"/>
</dbReference>
<proteinExistence type="predicted"/>
<protein>
    <submittedName>
        <fullName evidence="5">SRPBCC family protein</fullName>
    </submittedName>
</protein>
<dbReference type="SUPFAM" id="SSF49562">
    <property type="entry name" value="C2 domain (Calcium/lipid-binding domain, CaLB)"/>
    <property type="match status" value="1"/>
</dbReference>
<dbReference type="Pfam" id="PF10604">
    <property type="entry name" value="Polyketide_cyc2"/>
    <property type="match status" value="1"/>
</dbReference>
<name>A0ABZ2K4F1_9BACT</name>
<sequence length="931" mass="105031">MSTSTQIEVSEAPVYDIVQPEPAGADVIVAGSVRAPIKLVWDLFRPFGPEIMRWWPIYDWVKLQPPGHDVVGAIRHFKSNGRIYRERLILRDDSTHTEQYEFVDSDVPIPIERVITTVQMHAVNDLETEVRWSSETKVNPLFLPVVKLTQRQAYYGAIESLARYFNPAVEILDLRVVGASLHPLWGLVPPNAYVEARIGPSQSKRTRVRPLNTRPRWNENLQFNVGALDRNIEISIWSASLGRDTLLGTARVELPSKVGPEWKQISVMLHGAAAGELLIALRCRPEFQVLRETMSLAKTLGSRLGKFVPPLGQLGFEIGMLDTAFANAQSVAQRYLSQTMGTALHLRNGESVTDLAGTLLLDIGRAAAGVQNTIEGLASQALALAQQVIESIKQGDQDVYGYERYQRNPKIPDVPLENLPRMVKGLPLQELLVPSQLGAMLQRGLEYAYSEFDLVDRFKKALLRRDDPYESFLHGWVKRPNPVVDHWKDDAEFCRQLIQGLHPMMIRMVRSLAEIPPALSTLSAQGKSLEELIQERRLFILDYALLAELKLYENMVFYAPIVLVYRELLEDGNSQLNLVGIQLTRNQGLNVVYTKSTSPENRYLYAKIQVACADNQYHQFVAHLGIAHLAMEPFVIAHHNVFYKTTHPIGKLLEPHFKQTIGINYMARQTLVASKGAFTDRTFAPGTAQALQLFLSAWEMYSFNTNAFPEELAARGFDEEGTDGVQNYYYRDDGFKIWRAIESYVGEVVNAVYANDNAVAGDALIQRWAVEMTDPHRADIPGFPKAITSRKHLVSTLTNIIFQGSAFHSAVNFPQIDYLSYVPNRPDCTMAKMPDGEDDITMDFIYFQALPNFFVSNFQVSFAMLLTTPAIETLWNSSGLDKDFPDIHRRFQENLQKISNEITDRNRALEAAGKQPYPYLDPHRIAASVAI</sequence>
<dbReference type="PROSITE" id="PS51393">
    <property type="entry name" value="LIPOXYGENASE_3"/>
    <property type="match status" value="1"/>
</dbReference>
<dbReference type="InterPro" id="IPR000907">
    <property type="entry name" value="LipOase"/>
</dbReference>
<dbReference type="InterPro" id="IPR000008">
    <property type="entry name" value="C2_dom"/>
</dbReference>
<dbReference type="Gene3D" id="3.30.530.20">
    <property type="match status" value="1"/>
</dbReference>
<keyword evidence="6" id="KW-1185">Reference proteome</keyword>